<feature type="compositionally biased region" description="Basic and acidic residues" evidence="1">
    <location>
        <begin position="674"/>
        <end position="688"/>
    </location>
</feature>
<proteinExistence type="predicted"/>
<evidence type="ECO:0000313" key="3">
    <source>
        <dbReference type="Proteomes" id="UP001152888"/>
    </source>
</evidence>
<feature type="region of interest" description="Disordered" evidence="1">
    <location>
        <begin position="221"/>
        <end position="284"/>
    </location>
</feature>
<feature type="compositionally biased region" description="Polar residues" evidence="1">
    <location>
        <begin position="882"/>
        <end position="891"/>
    </location>
</feature>
<feature type="compositionally biased region" description="Polar residues" evidence="1">
    <location>
        <begin position="661"/>
        <end position="673"/>
    </location>
</feature>
<keyword evidence="3" id="KW-1185">Reference proteome</keyword>
<organism evidence="2 3">
    <name type="scientific">Acanthoscelides obtectus</name>
    <name type="common">Bean weevil</name>
    <name type="synonym">Bruchus obtectus</name>
    <dbReference type="NCBI Taxonomy" id="200917"/>
    <lineage>
        <taxon>Eukaryota</taxon>
        <taxon>Metazoa</taxon>
        <taxon>Ecdysozoa</taxon>
        <taxon>Arthropoda</taxon>
        <taxon>Hexapoda</taxon>
        <taxon>Insecta</taxon>
        <taxon>Pterygota</taxon>
        <taxon>Neoptera</taxon>
        <taxon>Endopterygota</taxon>
        <taxon>Coleoptera</taxon>
        <taxon>Polyphaga</taxon>
        <taxon>Cucujiformia</taxon>
        <taxon>Chrysomeloidea</taxon>
        <taxon>Chrysomelidae</taxon>
        <taxon>Bruchinae</taxon>
        <taxon>Bruchini</taxon>
        <taxon>Acanthoscelides</taxon>
    </lineage>
</organism>
<reference evidence="2" key="1">
    <citation type="submission" date="2022-03" db="EMBL/GenBank/DDBJ databases">
        <authorList>
            <person name="Sayadi A."/>
        </authorList>
    </citation>
    <scope>NUCLEOTIDE SEQUENCE</scope>
</reference>
<evidence type="ECO:0000313" key="2">
    <source>
        <dbReference type="EMBL" id="CAH1964406.1"/>
    </source>
</evidence>
<comment type="caution">
    <text evidence="2">The sequence shown here is derived from an EMBL/GenBank/DDBJ whole genome shotgun (WGS) entry which is preliminary data.</text>
</comment>
<evidence type="ECO:0000256" key="1">
    <source>
        <dbReference type="SAM" id="MobiDB-lite"/>
    </source>
</evidence>
<accession>A0A9P0K1M6</accession>
<feature type="compositionally biased region" description="Low complexity" evidence="1">
    <location>
        <begin position="136"/>
        <end position="172"/>
    </location>
</feature>
<dbReference type="OrthoDB" id="6427254at2759"/>
<name>A0A9P0K1M6_ACAOB</name>
<sequence length="920" mass="99921">MSALLAAALQNRPKNTETEIQVQEDGTKITLTRPAVVQNARIVKPVQLQLPTNVVRAPQPNLSSTTLEQLREFDMVYKQIKERSSNTTPTEITSEQTQEVTPQRISVTYVNQLPKYTQLSPVVVVSSYSHLQQAATSPALSVTSQSSLSPSTTPTSTPSSAAKITTKTSKALIVGKTFKNHTNNTTAKTPPISKPQQKPQEDEHTTQRIFDILAEYAEQLRNSPDLNNKPAPRRRSNPPTNPNQNSKRKKSSSTIKKSTTTSNVDIDTDDMTVGSEDSSGGGIVQLSVTDDEQSQSQAATTSVVETEATTATCPRQVILTEGSSVSSQPRNVIIADSTVGEALKMSNTAVIVPGSYIMPVSMVKGGQQIAVMSGGSKILATVPARSGQNMLLFQSFTNQNRKGAISAVKYSSIQSVSGISSQSIAGVSAQPPVILPSNSVATAVAIGQQLSLKKIGQEREGEVLLTISKKDDAQPDSVTSVSSDSEDVKIPEQTSVKVDHPVEKIIHTYQKPISTNKSVIATSSQKVDQGSCPQPTVINTAKVSTTLNGPMLSHITTNRFRKITDNERIVNRGSEVKEESTHNGAKVTNPEPKTYRSSAIYSKVKKVTIESQKPESDAQKQAMLERELRLQKSLSEECEDLGVDEPSTSDLFPEADLLFDSNHSPSFDQNSQEGVKKTPHGTEKEEGTKSSINLFSDDDNSSSLKSDLFEYVEYHAVENALDHQAKQLMNGNNPETETSSCEDNTLLPKCSNMSEVTLNSPISPEVYAESSVNKYKFKYTNRKKSEKIKQSDSRGETITNSEEAVSGADSCKLSSEEEHYKVVHVAITKSDITKEESRCELHVCEEFVDSPSGRGARRSVRKLCSCCNGSQDGHLGAKKRPNSSSRPQTPATPHKKPFLKKDSASFLFSVCSSSTIESLD</sequence>
<feature type="compositionally biased region" description="Polar residues" evidence="1">
    <location>
        <begin position="180"/>
        <end position="198"/>
    </location>
</feature>
<gene>
    <name evidence="2" type="ORF">ACAOBT_LOCUS5784</name>
</gene>
<dbReference type="EMBL" id="CAKOFQ010006715">
    <property type="protein sequence ID" value="CAH1964406.1"/>
    <property type="molecule type" value="Genomic_DNA"/>
</dbReference>
<feature type="region of interest" description="Disordered" evidence="1">
    <location>
        <begin position="574"/>
        <end position="594"/>
    </location>
</feature>
<feature type="region of interest" description="Disordered" evidence="1">
    <location>
        <begin position="136"/>
        <end position="204"/>
    </location>
</feature>
<feature type="compositionally biased region" description="Low complexity" evidence="1">
    <location>
        <begin position="690"/>
        <end position="700"/>
    </location>
</feature>
<dbReference type="AlphaFoldDB" id="A0A9P0K1M6"/>
<feature type="compositionally biased region" description="Low complexity" evidence="1">
    <location>
        <begin position="252"/>
        <end position="262"/>
    </location>
</feature>
<protein>
    <submittedName>
        <fullName evidence="2">Uncharacterized protein</fullName>
    </submittedName>
</protein>
<dbReference type="Proteomes" id="UP001152888">
    <property type="component" value="Unassembled WGS sequence"/>
</dbReference>
<feature type="region of interest" description="Disordered" evidence="1">
    <location>
        <begin position="657"/>
        <end position="700"/>
    </location>
</feature>
<feature type="region of interest" description="Disordered" evidence="1">
    <location>
        <begin position="870"/>
        <end position="898"/>
    </location>
</feature>